<dbReference type="Pfam" id="PF00440">
    <property type="entry name" value="TetR_N"/>
    <property type="match status" value="1"/>
</dbReference>
<evidence type="ECO:0000256" key="3">
    <source>
        <dbReference type="PROSITE-ProRule" id="PRU00335"/>
    </source>
</evidence>
<reference evidence="5 6" key="1">
    <citation type="submission" date="2019-07" db="EMBL/GenBank/DDBJ databases">
        <authorList>
            <person name="Park Y.J."/>
            <person name="Jeong S.E."/>
            <person name="Jung H.S."/>
        </authorList>
    </citation>
    <scope>NUCLEOTIDE SEQUENCE [LARGE SCALE GENOMIC DNA]</scope>
    <source>
        <strain evidence="6">P16(2019)</strain>
    </source>
</reference>
<dbReference type="PROSITE" id="PS50977">
    <property type="entry name" value="HTH_TETR_2"/>
    <property type="match status" value="1"/>
</dbReference>
<dbReference type="Pfam" id="PF14278">
    <property type="entry name" value="TetR_C_8"/>
    <property type="match status" value="1"/>
</dbReference>
<name>A0A554A190_9BACI</name>
<keyword evidence="1" id="KW-0678">Repressor</keyword>
<dbReference type="InterPro" id="IPR039532">
    <property type="entry name" value="TetR_C_Firmicutes"/>
</dbReference>
<dbReference type="Proteomes" id="UP000318521">
    <property type="component" value="Unassembled WGS sequence"/>
</dbReference>
<dbReference type="RefSeq" id="WP_143847944.1">
    <property type="nucleotide sequence ID" value="NZ_VLXZ01000003.1"/>
</dbReference>
<dbReference type="InterPro" id="IPR009057">
    <property type="entry name" value="Homeodomain-like_sf"/>
</dbReference>
<dbReference type="AlphaFoldDB" id="A0A554A190"/>
<evidence type="ECO:0000259" key="4">
    <source>
        <dbReference type="PROSITE" id="PS50977"/>
    </source>
</evidence>
<dbReference type="EMBL" id="VLXZ01000003">
    <property type="protein sequence ID" value="TSB47445.1"/>
    <property type="molecule type" value="Genomic_DNA"/>
</dbReference>
<dbReference type="PANTHER" id="PTHR43479:SF7">
    <property type="entry name" value="TETR-FAMILY TRANSCRIPTIONAL REGULATOR"/>
    <property type="match status" value="1"/>
</dbReference>
<gene>
    <name evidence="5" type="ORF">FN960_06840</name>
</gene>
<dbReference type="GO" id="GO:0003677">
    <property type="term" value="F:DNA binding"/>
    <property type="evidence" value="ECO:0007669"/>
    <property type="project" value="UniProtKB-UniRule"/>
</dbReference>
<evidence type="ECO:0000313" key="6">
    <source>
        <dbReference type="Proteomes" id="UP000318521"/>
    </source>
</evidence>
<protein>
    <submittedName>
        <fullName evidence="5">TetR/AcrR family transcriptional regulator</fullName>
    </submittedName>
</protein>
<evidence type="ECO:0000256" key="1">
    <source>
        <dbReference type="ARBA" id="ARBA00022491"/>
    </source>
</evidence>
<evidence type="ECO:0000256" key="2">
    <source>
        <dbReference type="ARBA" id="ARBA00023125"/>
    </source>
</evidence>
<dbReference type="InterPro" id="IPR001647">
    <property type="entry name" value="HTH_TetR"/>
</dbReference>
<comment type="caution">
    <text evidence="5">The sequence shown here is derived from an EMBL/GenBank/DDBJ whole genome shotgun (WGS) entry which is preliminary data.</text>
</comment>
<proteinExistence type="predicted"/>
<evidence type="ECO:0000313" key="5">
    <source>
        <dbReference type="EMBL" id="TSB47445.1"/>
    </source>
</evidence>
<keyword evidence="6" id="KW-1185">Reference proteome</keyword>
<feature type="domain" description="HTH tetR-type" evidence="4">
    <location>
        <begin position="6"/>
        <end position="66"/>
    </location>
</feature>
<feature type="DNA-binding region" description="H-T-H motif" evidence="3">
    <location>
        <begin position="29"/>
        <end position="48"/>
    </location>
</feature>
<organism evidence="5 6">
    <name type="scientific">Alkalicoccobacillus porphyridii</name>
    <dbReference type="NCBI Taxonomy" id="2597270"/>
    <lineage>
        <taxon>Bacteria</taxon>
        <taxon>Bacillati</taxon>
        <taxon>Bacillota</taxon>
        <taxon>Bacilli</taxon>
        <taxon>Bacillales</taxon>
        <taxon>Bacillaceae</taxon>
        <taxon>Alkalicoccobacillus</taxon>
    </lineage>
</organism>
<dbReference type="Gene3D" id="1.10.357.10">
    <property type="entry name" value="Tetracycline Repressor, domain 2"/>
    <property type="match status" value="1"/>
</dbReference>
<keyword evidence="2 3" id="KW-0238">DNA-binding</keyword>
<dbReference type="PANTHER" id="PTHR43479">
    <property type="entry name" value="ACREF/ENVCD OPERON REPRESSOR-RELATED"/>
    <property type="match status" value="1"/>
</dbReference>
<dbReference type="InterPro" id="IPR050624">
    <property type="entry name" value="HTH-type_Tx_Regulator"/>
</dbReference>
<dbReference type="OrthoDB" id="9810250at2"/>
<accession>A0A554A190</accession>
<dbReference type="SUPFAM" id="SSF46689">
    <property type="entry name" value="Homeodomain-like"/>
    <property type="match status" value="1"/>
</dbReference>
<sequence>MDRRIKKSQRAIEASLIKLMNQKSFEDITIHEIAEEADVSRGTIYLNYEDKYHILHKCMDAELNKLIESCTPNQSSLHEAGQQALLLQTLEYIKSNSDIFIMLLETKGVETFREKLLTLLKENMFIEVKLEGINQGMDREIFAQFWTVAVIGVIEWWIKNSLEYSSEDIAEHLFTILSRNEVVG</sequence>